<dbReference type="PANTHER" id="PTHR43749:SF2">
    <property type="entry name" value="RNA-SPLICING LIGASE RTCB"/>
    <property type="match status" value="1"/>
</dbReference>
<evidence type="ECO:0000256" key="8">
    <source>
        <dbReference type="ARBA" id="ARBA00047746"/>
    </source>
</evidence>
<dbReference type="Gene3D" id="3.90.1860.10">
    <property type="entry name" value="tRNA-splicing ligase RtcB"/>
    <property type="match status" value="1"/>
</dbReference>
<protein>
    <recommendedName>
        <fullName evidence="1">3'-phosphate/5'-hydroxy nucleic acid ligase</fullName>
        <ecNumber evidence="1">6.5.1.8</ecNumber>
    </recommendedName>
</protein>
<feature type="active site" description="GMP-histidine intermediate" evidence="9">
    <location>
        <position position="285"/>
    </location>
</feature>
<dbReference type="GO" id="GO:0006396">
    <property type="term" value="P:RNA processing"/>
    <property type="evidence" value="ECO:0007669"/>
    <property type="project" value="InterPro"/>
</dbReference>
<dbReference type="Pfam" id="PF01139">
    <property type="entry name" value="RtcB"/>
    <property type="match status" value="2"/>
</dbReference>
<dbReference type="InterPro" id="IPR036025">
    <property type="entry name" value="RtcB-like_sf"/>
</dbReference>
<dbReference type="InterPro" id="IPR001233">
    <property type="entry name" value="RtcB"/>
</dbReference>
<evidence type="ECO:0000256" key="10">
    <source>
        <dbReference type="PIRSR" id="PIRSR601233-2"/>
    </source>
</evidence>
<sequence length="357" mass="40296">MIEIKGKYNTAEVFTDEIEKETHKQILEMCNVKELENSTIKIMPDCHAGKGCTIGTTIIMPDDTPINPYFVGVDIGCGVELMKIQGDFTFEQLDEVIRKNIPSGFSVYEKTCDHAEEFVKKLNCFDQLKNKEHLYKSLGTLGGGNHFIEVAENKEKERFLLIHSGSRNLGNQVALIYGAAADKEGFLTGELREKYLQDMRLCQAFAEANRSSIGMEIIFRLGIQGSTECTTVHNYIEMNWDMITLRKGAVSAWPDEKLVIPMNMRDGTILAKGKGNQNWNFSAPHGAGRILSRSQAKKRLDVTEFEKEMTGIFTTCVSKETLDEAPMAYKPMEQIIDHIDDTIEILDILKPIYNFKA</sequence>
<dbReference type="GO" id="GO:0005525">
    <property type="term" value="F:GTP binding"/>
    <property type="evidence" value="ECO:0007669"/>
    <property type="project" value="UniProtKB-KW"/>
</dbReference>
<dbReference type="Proteomes" id="UP000176244">
    <property type="component" value="Unassembled WGS sequence"/>
</dbReference>
<feature type="binding site" evidence="11">
    <location>
        <position position="74"/>
    </location>
    <ligand>
        <name>Mn(2+)</name>
        <dbReference type="ChEBI" id="CHEBI:29035"/>
        <label>1</label>
    </ligand>
</feature>
<feature type="binding site" evidence="10">
    <location>
        <begin position="285"/>
        <end position="288"/>
    </location>
    <ligand>
        <name>GMP</name>
        <dbReference type="ChEBI" id="CHEBI:58115"/>
    </ligand>
</feature>
<keyword evidence="3 11" id="KW-0479">Metal-binding</keyword>
<feature type="binding site" evidence="11">
    <location>
        <position position="163"/>
    </location>
    <ligand>
        <name>Mn(2+)</name>
        <dbReference type="ChEBI" id="CHEBI:29035"/>
        <label>2</label>
    </ligand>
</feature>
<keyword evidence="2 12" id="KW-0436">Ligase</keyword>
<comment type="catalytic activity">
    <reaction evidence="8">
        <text>a 3'-end 3'-phospho-ribonucleotide-RNA + a 5'-end dephospho-ribonucleoside-RNA + GTP = a ribonucleotidyl-ribonucleotide-RNA + GMP + diphosphate</text>
        <dbReference type="Rhea" id="RHEA:68076"/>
        <dbReference type="Rhea" id="RHEA-COMP:10463"/>
        <dbReference type="Rhea" id="RHEA-COMP:13936"/>
        <dbReference type="Rhea" id="RHEA-COMP:17355"/>
        <dbReference type="ChEBI" id="CHEBI:33019"/>
        <dbReference type="ChEBI" id="CHEBI:37565"/>
        <dbReference type="ChEBI" id="CHEBI:58115"/>
        <dbReference type="ChEBI" id="CHEBI:83062"/>
        <dbReference type="ChEBI" id="CHEBI:138284"/>
        <dbReference type="ChEBI" id="CHEBI:173118"/>
        <dbReference type="EC" id="6.5.1.8"/>
    </reaction>
</comment>
<feature type="binding site" evidence="11">
    <location>
        <position position="146"/>
    </location>
    <ligand>
        <name>Mn(2+)</name>
        <dbReference type="ChEBI" id="CHEBI:29035"/>
        <label>1</label>
    </ligand>
</feature>
<organism evidence="12 13">
    <name type="scientific">Acetobacterium wieringae</name>
    <dbReference type="NCBI Taxonomy" id="52694"/>
    <lineage>
        <taxon>Bacteria</taxon>
        <taxon>Bacillati</taxon>
        <taxon>Bacillota</taxon>
        <taxon>Clostridia</taxon>
        <taxon>Eubacteriales</taxon>
        <taxon>Eubacteriaceae</taxon>
        <taxon>Acetobacterium</taxon>
    </lineage>
</organism>
<keyword evidence="5" id="KW-0692">RNA repair</keyword>
<dbReference type="RefSeq" id="WP_070372566.1">
    <property type="nucleotide sequence ID" value="NZ_LKEU01000043.1"/>
</dbReference>
<evidence type="ECO:0000256" key="9">
    <source>
        <dbReference type="PIRSR" id="PIRSR601233-1"/>
    </source>
</evidence>
<dbReference type="GO" id="GO:0003909">
    <property type="term" value="F:DNA ligase activity"/>
    <property type="evidence" value="ECO:0007669"/>
    <property type="project" value="TreeGrafter"/>
</dbReference>
<evidence type="ECO:0000256" key="2">
    <source>
        <dbReference type="ARBA" id="ARBA00022598"/>
    </source>
</evidence>
<evidence type="ECO:0000256" key="6">
    <source>
        <dbReference type="ARBA" id="ARBA00023134"/>
    </source>
</evidence>
<evidence type="ECO:0000256" key="1">
    <source>
        <dbReference type="ARBA" id="ARBA00012726"/>
    </source>
</evidence>
<dbReference type="GO" id="GO:0170057">
    <property type="term" value="F:RNA ligase (GTP) activity"/>
    <property type="evidence" value="ECO:0007669"/>
    <property type="project" value="UniProtKB-EC"/>
</dbReference>
<feature type="binding site" evidence="10">
    <location>
        <begin position="261"/>
        <end position="264"/>
    </location>
    <ligand>
        <name>GMP</name>
        <dbReference type="ChEBI" id="CHEBI:58115"/>
    </ligand>
</feature>
<name>A0A1F2PF01_9FIRM</name>
<dbReference type="STRING" id="52694.ACWI_33150"/>
<dbReference type="GO" id="GO:0042245">
    <property type="term" value="P:RNA repair"/>
    <property type="evidence" value="ECO:0007669"/>
    <property type="project" value="UniProtKB-KW"/>
</dbReference>
<feature type="binding site" evidence="10">
    <location>
        <begin position="233"/>
        <end position="234"/>
    </location>
    <ligand>
        <name>GMP</name>
        <dbReference type="ChEBI" id="CHEBI:58115"/>
    </ligand>
</feature>
<feature type="binding site" evidence="11">
    <location>
        <position position="233"/>
    </location>
    <ligand>
        <name>Mn(2+)</name>
        <dbReference type="ChEBI" id="CHEBI:29035"/>
        <label>2</label>
    </ligand>
</feature>
<feature type="binding site" evidence="10">
    <location>
        <begin position="145"/>
        <end position="149"/>
    </location>
    <ligand>
        <name>GMP</name>
        <dbReference type="ChEBI" id="CHEBI:58115"/>
    </ligand>
</feature>
<proteinExistence type="predicted"/>
<dbReference type="EC" id="6.5.1.8" evidence="1"/>
<dbReference type="SUPFAM" id="SSF103365">
    <property type="entry name" value="Hypothetical protein PH1602"/>
    <property type="match status" value="1"/>
</dbReference>
<keyword evidence="6 10" id="KW-0342">GTP-binding</keyword>
<comment type="caution">
    <text evidence="12">The sequence shown here is derived from an EMBL/GenBank/DDBJ whole genome shotgun (WGS) entry which is preliminary data.</text>
</comment>
<comment type="cofactor">
    <cofactor evidence="11">
        <name>Mn(2+)</name>
        <dbReference type="ChEBI" id="CHEBI:29035"/>
    </cofactor>
    <text evidence="11">Binds 2 manganese ions per subunit.</text>
</comment>
<dbReference type="GO" id="GO:0006281">
    <property type="term" value="P:DNA repair"/>
    <property type="evidence" value="ECO:0007669"/>
    <property type="project" value="TreeGrafter"/>
</dbReference>
<evidence type="ECO:0000256" key="5">
    <source>
        <dbReference type="ARBA" id="ARBA00022800"/>
    </source>
</evidence>
<evidence type="ECO:0000313" key="13">
    <source>
        <dbReference type="Proteomes" id="UP000176244"/>
    </source>
</evidence>
<evidence type="ECO:0000256" key="7">
    <source>
        <dbReference type="ARBA" id="ARBA00023211"/>
    </source>
</evidence>
<dbReference type="OrthoDB" id="9802323at2"/>
<evidence type="ECO:0000256" key="11">
    <source>
        <dbReference type="PIRSR" id="PIRSR601233-3"/>
    </source>
</evidence>
<dbReference type="AlphaFoldDB" id="A0A1F2PF01"/>
<dbReference type="PANTHER" id="PTHR43749">
    <property type="entry name" value="RNA-SPLICING LIGASE RTCB"/>
    <property type="match status" value="1"/>
</dbReference>
<gene>
    <name evidence="12" type="primary">rtcB</name>
    <name evidence="12" type="ORF">ACWI_33150</name>
</gene>
<keyword evidence="7 11" id="KW-0464">Manganese</keyword>
<evidence type="ECO:0000313" key="12">
    <source>
        <dbReference type="EMBL" id="OFV69271.1"/>
    </source>
</evidence>
<keyword evidence="4 10" id="KW-0547">Nucleotide-binding</keyword>
<dbReference type="GO" id="GO:0030145">
    <property type="term" value="F:manganese ion binding"/>
    <property type="evidence" value="ECO:0007669"/>
    <property type="project" value="TreeGrafter"/>
</dbReference>
<accession>A0A1F2PF01</accession>
<evidence type="ECO:0000256" key="3">
    <source>
        <dbReference type="ARBA" id="ARBA00022723"/>
    </source>
</evidence>
<dbReference type="EMBL" id="LKEU01000043">
    <property type="protein sequence ID" value="OFV69271.1"/>
    <property type="molecule type" value="Genomic_DNA"/>
</dbReference>
<dbReference type="InterPro" id="IPR052915">
    <property type="entry name" value="RtcB-like"/>
</dbReference>
<reference evidence="12 13" key="1">
    <citation type="submission" date="2015-09" db="EMBL/GenBank/DDBJ databases">
        <title>Genome sequence of Acetobacterium wieringae DSM 1911.</title>
        <authorList>
            <person name="Poehlein A."/>
            <person name="Bengelsdorf F.R."/>
            <person name="Schiel-Bengelsdorf B."/>
            <person name="Duerre P."/>
            <person name="Daniel R."/>
        </authorList>
    </citation>
    <scope>NUCLEOTIDE SEQUENCE [LARGE SCALE GENOMIC DNA]</scope>
    <source>
        <strain evidence="12 13">DSM 1911</strain>
    </source>
</reference>
<evidence type="ECO:0000256" key="4">
    <source>
        <dbReference type="ARBA" id="ARBA00022741"/>
    </source>
</evidence>